<feature type="domain" description="MEKHLA" evidence="1">
    <location>
        <begin position="1"/>
        <end position="101"/>
    </location>
</feature>
<accession>A0A8J9X277</accession>
<gene>
    <name evidence="2" type="ORF">PTTT1_LOCUS444</name>
</gene>
<dbReference type="Proteomes" id="UP000836788">
    <property type="component" value="Chromosome 1"/>
</dbReference>
<organism evidence="2">
    <name type="scientific">Phaeodactylum tricornutum</name>
    <name type="common">Diatom</name>
    <dbReference type="NCBI Taxonomy" id="2850"/>
    <lineage>
        <taxon>Eukaryota</taxon>
        <taxon>Sar</taxon>
        <taxon>Stramenopiles</taxon>
        <taxon>Ochrophyta</taxon>
        <taxon>Bacillariophyta</taxon>
        <taxon>Bacillariophyceae</taxon>
        <taxon>Bacillariophycidae</taxon>
        <taxon>Naviculales</taxon>
        <taxon>Phaeodactylaceae</taxon>
        <taxon>Phaeodactylum</taxon>
    </lineage>
</organism>
<dbReference type="AlphaFoldDB" id="A0A8J9X277"/>
<proteinExistence type="predicted"/>
<feature type="non-terminal residue" evidence="2">
    <location>
        <position position="1"/>
    </location>
</feature>
<reference evidence="2" key="1">
    <citation type="submission" date="2022-02" db="EMBL/GenBank/DDBJ databases">
        <authorList>
            <person name="Giguere J D."/>
        </authorList>
    </citation>
    <scope>NUCLEOTIDE SEQUENCE</scope>
    <source>
        <strain evidence="2">CCAP 1055/1</strain>
    </source>
</reference>
<name>A0A8J9X277_PHATR</name>
<evidence type="ECO:0000259" key="1">
    <source>
        <dbReference type="Pfam" id="PF08670"/>
    </source>
</evidence>
<dbReference type="Pfam" id="PF08670">
    <property type="entry name" value="MEKHLA"/>
    <property type="match status" value="1"/>
</dbReference>
<sequence>FAILSHGVQDDPIYCYANHGALQTFRWSADEFYALPSRYSAPDGAARRVRHAIVQESVSDEFRVLPPSVRQTKDGDLWRITGIWLWNVYNDERQRVGQTALY</sequence>
<dbReference type="EMBL" id="OU594942">
    <property type="protein sequence ID" value="CAG9276345.1"/>
    <property type="molecule type" value="Genomic_DNA"/>
</dbReference>
<evidence type="ECO:0000313" key="2">
    <source>
        <dbReference type="EMBL" id="CAG9276345.1"/>
    </source>
</evidence>
<dbReference type="InterPro" id="IPR013978">
    <property type="entry name" value="MEKHLA"/>
</dbReference>
<feature type="non-terminal residue" evidence="2">
    <location>
        <position position="102"/>
    </location>
</feature>
<protein>
    <recommendedName>
        <fullName evidence="1">MEKHLA domain-containing protein</fullName>
    </recommendedName>
</protein>